<keyword evidence="3" id="KW-0808">Transferase</keyword>
<dbReference type="PANTHER" id="PTHR45138">
    <property type="entry name" value="REGULATORY COMPONENTS OF SENSORY TRANSDUCTION SYSTEM"/>
    <property type="match status" value="1"/>
</dbReference>
<dbReference type="GO" id="GO:0005886">
    <property type="term" value="C:plasma membrane"/>
    <property type="evidence" value="ECO:0007669"/>
    <property type="project" value="TreeGrafter"/>
</dbReference>
<proteinExistence type="predicted"/>
<dbReference type="PANTHER" id="PTHR45138:SF6">
    <property type="entry name" value="DIGUANYLATE CYCLASE DGCN"/>
    <property type="match status" value="1"/>
</dbReference>
<protein>
    <submittedName>
        <fullName evidence="3">Probable diguanylate cyclase YfiN</fullName>
        <ecNumber evidence="3">2.7.7.65</ecNumber>
    </submittedName>
</protein>
<evidence type="ECO:0000313" key="3">
    <source>
        <dbReference type="EMBL" id="CUQ75179.1"/>
    </source>
</evidence>
<evidence type="ECO:0000256" key="1">
    <source>
        <dbReference type="SAM" id="Phobius"/>
    </source>
</evidence>
<dbReference type="GO" id="GO:0043709">
    <property type="term" value="P:cell adhesion involved in single-species biofilm formation"/>
    <property type="evidence" value="ECO:0007669"/>
    <property type="project" value="TreeGrafter"/>
</dbReference>
<organism evidence="3 4">
    <name type="scientific">Lachnospira eligens</name>
    <dbReference type="NCBI Taxonomy" id="39485"/>
    <lineage>
        <taxon>Bacteria</taxon>
        <taxon>Bacillati</taxon>
        <taxon>Bacillota</taxon>
        <taxon>Clostridia</taxon>
        <taxon>Lachnospirales</taxon>
        <taxon>Lachnospiraceae</taxon>
        <taxon>Lachnospira</taxon>
    </lineage>
</organism>
<gene>
    <name evidence="3" type="primary">yfiN_1</name>
    <name evidence="3" type="ORF">ERS852490_00365</name>
</gene>
<dbReference type="InterPro" id="IPR029787">
    <property type="entry name" value="Nucleotide_cyclase"/>
</dbReference>
<feature type="domain" description="GGDEF" evidence="2">
    <location>
        <begin position="99"/>
        <end position="233"/>
    </location>
</feature>
<dbReference type="Pfam" id="PF00990">
    <property type="entry name" value="GGDEF"/>
    <property type="match status" value="1"/>
</dbReference>
<dbReference type="RefSeq" id="WP_055214247.1">
    <property type="nucleotide sequence ID" value="NZ_CZBU01000001.1"/>
</dbReference>
<dbReference type="AlphaFoldDB" id="A0A174YR61"/>
<dbReference type="PROSITE" id="PS50887">
    <property type="entry name" value="GGDEF"/>
    <property type="match status" value="1"/>
</dbReference>
<sequence length="233" mass="26885">MSNRKYIKSLLLGMSVMMTILIAIQIYLTVYVLKHNEMLPRILSCTALILDIIILAVFFVSSRINADVDSMAYTDVTGINNKLAYQNHIIRLNNADDTFLVGVIMFDLNNLKRVNDTLGHEMGDRYIESFSAILAGVQNERISAYRIGGDEFCVILEKTNAVEIHQILDSLERKINVYNEKNNIKISYAKGYEISTREHYYLMEELTKRADSRMYENKRLMKGKRLDGRRLNV</sequence>
<dbReference type="EC" id="2.7.7.65" evidence="3"/>
<reference evidence="3 4" key="1">
    <citation type="submission" date="2015-09" db="EMBL/GenBank/DDBJ databases">
        <authorList>
            <consortium name="Pathogen Informatics"/>
        </authorList>
    </citation>
    <scope>NUCLEOTIDE SEQUENCE [LARGE SCALE GENOMIC DNA]</scope>
    <source>
        <strain evidence="3 4">2789STDY5834875</strain>
    </source>
</reference>
<dbReference type="EMBL" id="CZBU01000001">
    <property type="protein sequence ID" value="CUQ75179.1"/>
    <property type="molecule type" value="Genomic_DNA"/>
</dbReference>
<evidence type="ECO:0000313" key="4">
    <source>
        <dbReference type="Proteomes" id="UP000095621"/>
    </source>
</evidence>
<dbReference type="GO" id="GO:0052621">
    <property type="term" value="F:diguanylate cyclase activity"/>
    <property type="evidence" value="ECO:0007669"/>
    <property type="project" value="UniProtKB-EC"/>
</dbReference>
<dbReference type="SMART" id="SM00267">
    <property type="entry name" value="GGDEF"/>
    <property type="match status" value="1"/>
</dbReference>
<dbReference type="CDD" id="cd01949">
    <property type="entry name" value="GGDEF"/>
    <property type="match status" value="1"/>
</dbReference>
<accession>A0A174YR61</accession>
<evidence type="ECO:0000259" key="2">
    <source>
        <dbReference type="PROSITE" id="PS50887"/>
    </source>
</evidence>
<dbReference type="OrthoDB" id="9804955at2"/>
<dbReference type="InterPro" id="IPR000160">
    <property type="entry name" value="GGDEF_dom"/>
</dbReference>
<keyword evidence="1" id="KW-0812">Transmembrane</keyword>
<dbReference type="Gene3D" id="3.30.70.270">
    <property type="match status" value="1"/>
</dbReference>
<keyword evidence="1" id="KW-1133">Transmembrane helix</keyword>
<dbReference type="Proteomes" id="UP000095621">
    <property type="component" value="Unassembled WGS sequence"/>
</dbReference>
<keyword evidence="1" id="KW-0472">Membrane</keyword>
<dbReference type="NCBIfam" id="TIGR00254">
    <property type="entry name" value="GGDEF"/>
    <property type="match status" value="1"/>
</dbReference>
<name>A0A174YR61_9FIRM</name>
<keyword evidence="3" id="KW-0548">Nucleotidyltransferase</keyword>
<dbReference type="GO" id="GO:1902201">
    <property type="term" value="P:negative regulation of bacterial-type flagellum-dependent cell motility"/>
    <property type="evidence" value="ECO:0007669"/>
    <property type="project" value="TreeGrafter"/>
</dbReference>
<dbReference type="InterPro" id="IPR050469">
    <property type="entry name" value="Diguanylate_Cyclase"/>
</dbReference>
<dbReference type="SUPFAM" id="SSF55073">
    <property type="entry name" value="Nucleotide cyclase"/>
    <property type="match status" value="1"/>
</dbReference>
<feature type="transmembrane region" description="Helical" evidence="1">
    <location>
        <begin position="39"/>
        <end position="61"/>
    </location>
</feature>
<feature type="transmembrane region" description="Helical" evidence="1">
    <location>
        <begin position="12"/>
        <end position="33"/>
    </location>
</feature>
<dbReference type="InterPro" id="IPR043128">
    <property type="entry name" value="Rev_trsase/Diguanyl_cyclase"/>
</dbReference>